<dbReference type="AlphaFoldDB" id="A0A7W8E1M0"/>
<dbReference type="InterPro" id="IPR006680">
    <property type="entry name" value="Amidohydro-rel"/>
</dbReference>
<dbReference type="Proteomes" id="UP000540989">
    <property type="component" value="Unassembled WGS sequence"/>
</dbReference>
<dbReference type="Pfam" id="PF01979">
    <property type="entry name" value="Amidohydro_1"/>
    <property type="match status" value="1"/>
</dbReference>
<dbReference type="RefSeq" id="WP_246408557.1">
    <property type="nucleotide sequence ID" value="NZ_JACHIP010000001.1"/>
</dbReference>
<dbReference type="SUPFAM" id="SSF51338">
    <property type="entry name" value="Composite domain of metallo-dependent hydrolases"/>
    <property type="match status" value="1"/>
</dbReference>
<dbReference type="InterPro" id="IPR032466">
    <property type="entry name" value="Metal_Hydrolase"/>
</dbReference>
<dbReference type="Gene3D" id="2.30.40.10">
    <property type="entry name" value="Urease, subunit C, domain 1"/>
    <property type="match status" value="1"/>
</dbReference>
<dbReference type="InterPro" id="IPR011059">
    <property type="entry name" value="Metal-dep_hydrolase_composite"/>
</dbReference>
<dbReference type="PANTHER" id="PTHR43135:SF3">
    <property type="entry name" value="ALPHA-D-RIBOSE 1-METHYLPHOSPHONATE 5-TRIPHOSPHATE DIPHOSPHATASE"/>
    <property type="match status" value="1"/>
</dbReference>
<sequence>MPFLVCHSRFSLCHSRRESAFALALAVASLIPATAAHAQARMVDTTPPAGITAITNGKLLTVTHGTIEDGTLLLQSGKILAVGTAASIKVPTGATIVDAHGLTVYPGLIASESTLGLSEIASDDVNNDLVETSEEIFPNMHVYDAFHAETEHIPIARFNGITNAIVAPIDTDTMPGQSMFIQLAGRDRDAMILTKDVALPMNFGADPKRKDKFPSTRMGEITQLRQALIDATEYMQKKDAAAKKSEAKDSKDKKSDPPKFDLKNEALIPYLKGEKPVIVTADEGHDIEVAMGLAQEFHLKIVLAHVTHSQDILDKIAAWHVPVMFGPIYEFPRANERFDAVYTLPAELTKRGVKVTLLPGDSGGAGSAQSLRNLPYVAGMAVAYGMPYDDALKSITLNPAEIWGVADKLGSLDVGKTANIVIANGDPLDVRTSVKQVFIDGVSIPMETRQTRLRDEYAPKTGTAK</sequence>
<reference evidence="4 5" key="1">
    <citation type="submission" date="2020-08" db="EMBL/GenBank/DDBJ databases">
        <title>Genomic Encyclopedia of Type Strains, Phase IV (KMG-V): Genome sequencing to study the core and pangenomes of soil and plant-associated prokaryotes.</title>
        <authorList>
            <person name="Whitman W."/>
        </authorList>
    </citation>
    <scope>NUCLEOTIDE SEQUENCE [LARGE SCALE GENOMIC DNA]</scope>
    <source>
        <strain evidence="4 5">M8UP14</strain>
    </source>
</reference>
<feature type="region of interest" description="Disordered" evidence="1">
    <location>
        <begin position="240"/>
        <end position="260"/>
    </location>
</feature>
<organism evidence="4 5">
    <name type="scientific">Granulicella aggregans</name>
    <dbReference type="NCBI Taxonomy" id="474949"/>
    <lineage>
        <taxon>Bacteria</taxon>
        <taxon>Pseudomonadati</taxon>
        <taxon>Acidobacteriota</taxon>
        <taxon>Terriglobia</taxon>
        <taxon>Terriglobales</taxon>
        <taxon>Acidobacteriaceae</taxon>
        <taxon>Granulicella</taxon>
    </lineage>
</organism>
<keyword evidence="4" id="KW-0378">Hydrolase</keyword>
<keyword evidence="5" id="KW-1185">Reference proteome</keyword>
<dbReference type="InterPro" id="IPR051781">
    <property type="entry name" value="Metallo-dep_Hydrolase"/>
</dbReference>
<evidence type="ECO:0000256" key="1">
    <source>
        <dbReference type="SAM" id="MobiDB-lite"/>
    </source>
</evidence>
<evidence type="ECO:0000256" key="2">
    <source>
        <dbReference type="SAM" id="SignalP"/>
    </source>
</evidence>
<dbReference type="SUPFAM" id="SSF51556">
    <property type="entry name" value="Metallo-dependent hydrolases"/>
    <property type="match status" value="1"/>
</dbReference>
<comment type="caution">
    <text evidence="4">The sequence shown here is derived from an EMBL/GenBank/DDBJ whole genome shotgun (WGS) entry which is preliminary data.</text>
</comment>
<keyword evidence="2" id="KW-0732">Signal</keyword>
<dbReference type="PANTHER" id="PTHR43135">
    <property type="entry name" value="ALPHA-D-RIBOSE 1-METHYLPHOSPHONATE 5-TRIPHOSPHATE DIPHOSPHATASE"/>
    <property type="match status" value="1"/>
</dbReference>
<evidence type="ECO:0000259" key="3">
    <source>
        <dbReference type="Pfam" id="PF01979"/>
    </source>
</evidence>
<gene>
    <name evidence="4" type="ORF">HDF16_000231</name>
</gene>
<evidence type="ECO:0000313" key="5">
    <source>
        <dbReference type="Proteomes" id="UP000540989"/>
    </source>
</evidence>
<feature type="signal peptide" evidence="2">
    <location>
        <begin position="1"/>
        <end position="38"/>
    </location>
</feature>
<dbReference type="EMBL" id="JACHIP010000001">
    <property type="protein sequence ID" value="MBB5055562.1"/>
    <property type="molecule type" value="Genomic_DNA"/>
</dbReference>
<proteinExistence type="predicted"/>
<evidence type="ECO:0000313" key="4">
    <source>
        <dbReference type="EMBL" id="MBB5055562.1"/>
    </source>
</evidence>
<protein>
    <submittedName>
        <fullName evidence="4">Imidazolonepropionase-like amidohydrolase</fullName>
    </submittedName>
</protein>
<dbReference type="Gene3D" id="3.20.20.140">
    <property type="entry name" value="Metal-dependent hydrolases"/>
    <property type="match status" value="1"/>
</dbReference>
<feature type="domain" description="Amidohydrolase-related" evidence="3">
    <location>
        <begin position="298"/>
        <end position="441"/>
    </location>
</feature>
<dbReference type="GO" id="GO:0016810">
    <property type="term" value="F:hydrolase activity, acting on carbon-nitrogen (but not peptide) bonds"/>
    <property type="evidence" value="ECO:0007669"/>
    <property type="project" value="InterPro"/>
</dbReference>
<name>A0A7W8E1M0_9BACT</name>
<feature type="chain" id="PRO_5031369171" evidence="2">
    <location>
        <begin position="39"/>
        <end position="465"/>
    </location>
</feature>
<accession>A0A7W8E1M0</accession>